<evidence type="ECO:0000256" key="5">
    <source>
        <dbReference type="ARBA" id="ARBA00022968"/>
    </source>
</evidence>
<evidence type="ECO:0000256" key="1">
    <source>
        <dbReference type="ARBA" id="ARBA00004447"/>
    </source>
</evidence>
<comment type="similarity">
    <text evidence="2 9">Belongs to the chondroitin N-acetylgalactosaminyltransferase family.</text>
</comment>
<evidence type="ECO:0000313" key="11">
    <source>
        <dbReference type="EMBL" id="CAH0596825.1"/>
    </source>
</evidence>
<dbReference type="Gene3D" id="3.90.550.50">
    <property type="match status" value="1"/>
</dbReference>
<dbReference type="Pfam" id="PF05679">
    <property type="entry name" value="CHGN"/>
    <property type="match status" value="1"/>
</dbReference>
<dbReference type="Proteomes" id="UP001154114">
    <property type="component" value="Chromosome 23"/>
</dbReference>
<keyword evidence="8 9" id="KW-0472">Membrane</keyword>
<keyword evidence="6 9" id="KW-1133">Transmembrane helix</keyword>
<dbReference type="PANTHER" id="PTHR12369:SF13">
    <property type="entry name" value="HEXOSYLTRANSFERASE"/>
    <property type="match status" value="1"/>
</dbReference>
<accession>A0A9P0BVN9</accession>
<evidence type="ECO:0000256" key="3">
    <source>
        <dbReference type="ARBA" id="ARBA00022679"/>
    </source>
</evidence>
<evidence type="ECO:0000256" key="4">
    <source>
        <dbReference type="ARBA" id="ARBA00022692"/>
    </source>
</evidence>
<feature type="transmembrane region" description="Helical" evidence="9">
    <location>
        <begin position="12"/>
        <end position="33"/>
    </location>
</feature>
<keyword evidence="12" id="KW-1185">Reference proteome</keyword>
<dbReference type="PANTHER" id="PTHR12369">
    <property type="entry name" value="CHONDROITIN SYNTHASE"/>
    <property type="match status" value="1"/>
</dbReference>
<protein>
    <recommendedName>
        <fullName evidence="9">Hexosyltransferase</fullName>
        <ecNumber evidence="9">2.4.1.-</ecNumber>
    </recommendedName>
</protein>
<evidence type="ECO:0000256" key="10">
    <source>
        <dbReference type="SAM" id="MobiDB-lite"/>
    </source>
</evidence>
<evidence type="ECO:0000256" key="8">
    <source>
        <dbReference type="ARBA" id="ARBA00023136"/>
    </source>
</evidence>
<sequence>MLSRYVVSQVKHNSYFLVGLALGLWVSLVVVPLEEEAGAACASALGPPPRDDYEPQREERPLGPAPRTQARTLQRPRYYSTELGMRGSLLTGVLSSEEALKSQIAALNHTTARLHPALKFFITASAMSSVPGLANVVGFTDTREMLKPFHALKYLADNYLEEYDFFFLVSDTAFVNARRLTELVSQLSVSEDIYMGTVAEDDSHYCLLEGGVLLSNSVLRAIHNELDWCVRNSYSPHHHENVGRCVLHAAHLACSPAAQGESYAAVRASGTDEPPALTPALADAVTVFPVTKAANFYTLHAYVSRVHLQRDAAEVRRLRAALWRGAPRHPPHYRNATWPAGLRADPGLAPPPPDSRFDHLRWISFNATHAFFPDDHHEVAPLTGANREALDLVLAAARAWGLRRWADAGDVRLLEGAWRWEPAAALRYRLLLRLAARAGGGHTLRLLEVVRPLGAARLVPVRYVTESARLSLLLALPSSGHDDDALAFLQRYEAVCLNQDKNTALLVVIVGAANETQAVRAAVGDLARRHAGAQLDVLDAEDEGAPAPPGAEPEGARLLRAQRLALAAALPHLPRDALLLLLAPHVEFNQDFLNRVRMNTIAGEQWYLPSGFARFSLYAHPRFLAPGGGKPQVNTGRFNLHTRLALAFYRADYEAALAAWRDGRAPPADVLARAPLRVLRRARAGAGARAPAPPPRPPPARAPSATRTSRRWTRARDTRSRSCCSRLRPTSSPSKTCFNIFYTQYSVVLFALLCK</sequence>
<dbReference type="GO" id="GO:0047238">
    <property type="term" value="F:glucuronosyl-N-acetylgalactosaminyl-proteoglycan 4-beta-N-acetylgalactosaminyltransferase activity"/>
    <property type="evidence" value="ECO:0007669"/>
    <property type="project" value="TreeGrafter"/>
</dbReference>
<keyword evidence="3 9" id="KW-0808">Transferase</keyword>
<keyword evidence="5 9" id="KW-0735">Signal-anchor</keyword>
<dbReference type="InterPro" id="IPR008428">
    <property type="entry name" value="Chond_GalNAc"/>
</dbReference>
<feature type="region of interest" description="Disordered" evidence="10">
    <location>
        <begin position="42"/>
        <end position="69"/>
    </location>
</feature>
<dbReference type="EMBL" id="LR824026">
    <property type="protein sequence ID" value="CAH0596825.1"/>
    <property type="molecule type" value="Genomic_DNA"/>
</dbReference>
<evidence type="ECO:0000256" key="6">
    <source>
        <dbReference type="ARBA" id="ARBA00022989"/>
    </source>
</evidence>
<proteinExistence type="inferred from homology"/>
<dbReference type="GO" id="GO:0032580">
    <property type="term" value="C:Golgi cisterna membrane"/>
    <property type="evidence" value="ECO:0007669"/>
    <property type="project" value="UniProtKB-SubCell"/>
</dbReference>
<feature type="compositionally biased region" description="Pro residues" evidence="10">
    <location>
        <begin position="691"/>
        <end position="701"/>
    </location>
</feature>
<keyword evidence="4 9" id="KW-0812">Transmembrane</keyword>
<dbReference type="OrthoDB" id="9985088at2759"/>
<evidence type="ECO:0000256" key="9">
    <source>
        <dbReference type="RuleBase" id="RU364016"/>
    </source>
</evidence>
<comment type="subcellular location">
    <subcellularLocation>
        <location evidence="1 9">Golgi apparatus</location>
        <location evidence="1 9">Golgi stack membrane</location>
        <topology evidence="1 9">Single-pass type II membrane protein</topology>
    </subcellularLocation>
</comment>
<feature type="compositionally biased region" description="Basic and acidic residues" evidence="10">
    <location>
        <begin position="49"/>
        <end position="61"/>
    </location>
</feature>
<gene>
    <name evidence="11" type="ORF">CINC_LOCUS7315</name>
</gene>
<dbReference type="EC" id="2.4.1.-" evidence="9"/>
<keyword evidence="7 9" id="KW-0333">Golgi apparatus</keyword>
<evidence type="ECO:0000256" key="2">
    <source>
        <dbReference type="ARBA" id="ARBA00009239"/>
    </source>
</evidence>
<evidence type="ECO:0000256" key="7">
    <source>
        <dbReference type="ARBA" id="ARBA00023034"/>
    </source>
</evidence>
<dbReference type="InterPro" id="IPR051227">
    <property type="entry name" value="CS_glycosyltransferase"/>
</dbReference>
<organism evidence="11 12">
    <name type="scientific">Chrysodeixis includens</name>
    <name type="common">Soybean looper</name>
    <name type="synonym">Pseudoplusia includens</name>
    <dbReference type="NCBI Taxonomy" id="689277"/>
    <lineage>
        <taxon>Eukaryota</taxon>
        <taxon>Metazoa</taxon>
        <taxon>Ecdysozoa</taxon>
        <taxon>Arthropoda</taxon>
        <taxon>Hexapoda</taxon>
        <taxon>Insecta</taxon>
        <taxon>Pterygota</taxon>
        <taxon>Neoptera</taxon>
        <taxon>Endopterygota</taxon>
        <taxon>Lepidoptera</taxon>
        <taxon>Glossata</taxon>
        <taxon>Ditrysia</taxon>
        <taxon>Noctuoidea</taxon>
        <taxon>Noctuidae</taxon>
        <taxon>Plusiinae</taxon>
        <taxon>Chrysodeixis</taxon>
    </lineage>
</organism>
<name>A0A9P0BVN9_CHRIL</name>
<feature type="region of interest" description="Disordered" evidence="10">
    <location>
        <begin position="684"/>
        <end position="731"/>
    </location>
</feature>
<reference evidence="11" key="1">
    <citation type="submission" date="2021-12" db="EMBL/GenBank/DDBJ databases">
        <authorList>
            <person name="King R."/>
        </authorList>
    </citation>
    <scope>NUCLEOTIDE SEQUENCE</scope>
</reference>
<evidence type="ECO:0000313" key="12">
    <source>
        <dbReference type="Proteomes" id="UP001154114"/>
    </source>
</evidence>
<dbReference type="AlphaFoldDB" id="A0A9P0BVN9"/>